<accession>A0A0J6I4G8</accession>
<feature type="compositionally biased region" description="Polar residues" evidence="1">
    <location>
        <begin position="98"/>
        <end position="115"/>
    </location>
</feature>
<organism evidence="2 3">
    <name type="scientific">Coccidioides posadasii RMSCC 3488</name>
    <dbReference type="NCBI Taxonomy" id="454284"/>
    <lineage>
        <taxon>Eukaryota</taxon>
        <taxon>Fungi</taxon>
        <taxon>Dikarya</taxon>
        <taxon>Ascomycota</taxon>
        <taxon>Pezizomycotina</taxon>
        <taxon>Eurotiomycetes</taxon>
        <taxon>Eurotiomycetidae</taxon>
        <taxon>Onygenales</taxon>
        <taxon>Onygenaceae</taxon>
        <taxon>Coccidioides</taxon>
    </lineage>
</organism>
<reference evidence="2 3" key="1">
    <citation type="submission" date="2007-06" db="EMBL/GenBank/DDBJ databases">
        <title>The Genome Sequence of Coccidioides posadasii RMSCC_3488.</title>
        <authorList>
            <consortium name="Coccidioides Genome Resources Consortium"/>
            <consortium name="The Broad Institute Genome Sequencing Platform"/>
            <person name="Henn M.R."/>
            <person name="Sykes S."/>
            <person name="Young S."/>
            <person name="Jaffe D."/>
            <person name="Berlin A."/>
            <person name="Alvarez P."/>
            <person name="Butler J."/>
            <person name="Gnerre S."/>
            <person name="Grabherr M."/>
            <person name="Mauceli E."/>
            <person name="Brockman W."/>
            <person name="Kodira C."/>
            <person name="Alvarado L."/>
            <person name="Zeng Q."/>
            <person name="Crawford M."/>
            <person name="Antoine C."/>
            <person name="Devon K."/>
            <person name="Galgiani J."/>
            <person name="Orsborn K."/>
            <person name="Lewis M.L."/>
            <person name="Nusbaum C."/>
            <person name="Galagan J."/>
            <person name="Birren B."/>
        </authorList>
    </citation>
    <scope>NUCLEOTIDE SEQUENCE [LARGE SCALE GENOMIC DNA]</scope>
    <source>
        <strain evidence="2 3">RMSCC 3488</strain>
    </source>
</reference>
<reference evidence="3" key="3">
    <citation type="journal article" date="2010" name="Genome Res.">
        <title>Population genomic sequencing of Coccidioides fungi reveals recent hybridization and transposon control.</title>
        <authorList>
            <person name="Neafsey D.E."/>
            <person name="Barker B.M."/>
            <person name="Sharpton T.J."/>
            <person name="Stajich J.E."/>
            <person name="Park D.J."/>
            <person name="Whiston E."/>
            <person name="Hung C.-Y."/>
            <person name="McMahan C."/>
            <person name="White J."/>
            <person name="Sykes S."/>
            <person name="Heiman D."/>
            <person name="Young S."/>
            <person name="Zeng Q."/>
            <person name="Abouelleil A."/>
            <person name="Aftuck L."/>
            <person name="Bessette D."/>
            <person name="Brown A."/>
            <person name="FitzGerald M."/>
            <person name="Lui A."/>
            <person name="Macdonald J.P."/>
            <person name="Priest M."/>
            <person name="Orbach M.J."/>
            <person name="Galgiani J.N."/>
            <person name="Kirkland T.N."/>
            <person name="Cole G.T."/>
            <person name="Birren B.W."/>
            <person name="Henn M.R."/>
            <person name="Taylor J.W."/>
            <person name="Rounsley S.D."/>
        </authorList>
    </citation>
    <scope>NUCLEOTIDE SEQUENCE [LARGE SCALE GENOMIC DNA]</scope>
    <source>
        <strain evidence="3">RMSCC 3488</strain>
    </source>
</reference>
<feature type="compositionally biased region" description="Basic and acidic residues" evidence="1">
    <location>
        <begin position="120"/>
        <end position="135"/>
    </location>
</feature>
<sequence length="135" mass="15408">MILQEYNYTEEACWWYMSSLGHQAAFPIRLIMVLQQQMQLLKGSQLFVVICRNAEEKAAAQKLPLTKGPQVHNMVPASCPNQHPGRKYKIFSYMQGSNQASRDFNSPGVRSSSHDVISGRSREQTTVDSRQMKEE</sequence>
<name>A0A0J6I4G8_COCPO</name>
<dbReference type="Proteomes" id="UP000054567">
    <property type="component" value="Unassembled WGS sequence"/>
</dbReference>
<evidence type="ECO:0000256" key="1">
    <source>
        <dbReference type="SAM" id="MobiDB-lite"/>
    </source>
</evidence>
<protein>
    <submittedName>
        <fullName evidence="2">Uncharacterized protein</fullName>
    </submittedName>
</protein>
<dbReference type="AlphaFoldDB" id="A0A0J6I4G8"/>
<reference evidence="3" key="2">
    <citation type="journal article" date="2009" name="Genome Res.">
        <title>Comparative genomic analyses of the human fungal pathogens Coccidioides and their relatives.</title>
        <authorList>
            <person name="Sharpton T.J."/>
            <person name="Stajich J.E."/>
            <person name="Rounsley S.D."/>
            <person name="Gardner M.J."/>
            <person name="Wortman J.R."/>
            <person name="Jordar V.S."/>
            <person name="Maiti R."/>
            <person name="Kodira C.D."/>
            <person name="Neafsey D.E."/>
            <person name="Zeng Q."/>
            <person name="Hung C.-Y."/>
            <person name="McMahan C."/>
            <person name="Muszewska A."/>
            <person name="Grynberg M."/>
            <person name="Mandel M.A."/>
            <person name="Kellner E.M."/>
            <person name="Barker B.M."/>
            <person name="Galgiani J.N."/>
            <person name="Orbach M.J."/>
            <person name="Kirkland T.N."/>
            <person name="Cole G.T."/>
            <person name="Henn M.R."/>
            <person name="Birren B.W."/>
            <person name="Taylor J.W."/>
        </authorList>
    </citation>
    <scope>NUCLEOTIDE SEQUENCE [LARGE SCALE GENOMIC DNA]</scope>
    <source>
        <strain evidence="3">RMSCC 3488</strain>
    </source>
</reference>
<feature type="region of interest" description="Disordered" evidence="1">
    <location>
        <begin position="98"/>
        <end position="135"/>
    </location>
</feature>
<dbReference type="EMBL" id="DS268109">
    <property type="protein sequence ID" value="KMM66267.1"/>
    <property type="molecule type" value="Genomic_DNA"/>
</dbReference>
<evidence type="ECO:0000313" key="2">
    <source>
        <dbReference type="EMBL" id="KMM66267.1"/>
    </source>
</evidence>
<evidence type="ECO:0000313" key="3">
    <source>
        <dbReference type="Proteomes" id="UP000054567"/>
    </source>
</evidence>
<dbReference type="VEuPathDB" id="FungiDB:CPAG_02607"/>
<proteinExistence type="predicted"/>
<gene>
    <name evidence="2" type="ORF">CPAG_02607</name>
</gene>